<dbReference type="Pfam" id="PF01242">
    <property type="entry name" value="PTPS"/>
    <property type="match status" value="1"/>
</dbReference>
<keyword evidence="12" id="KW-1185">Reference proteome</keyword>
<dbReference type="Gene3D" id="3.30.479.10">
    <property type="entry name" value="6-pyruvoyl tetrahydropterin synthase/QueD"/>
    <property type="match status" value="1"/>
</dbReference>
<evidence type="ECO:0000256" key="5">
    <source>
        <dbReference type="ARBA" id="ARBA00018141"/>
    </source>
</evidence>
<dbReference type="PANTHER" id="PTHR12589">
    <property type="entry name" value="PYRUVOYL TETRAHYDROBIOPTERIN SYNTHASE"/>
    <property type="match status" value="1"/>
</dbReference>
<gene>
    <name evidence="11" type="primary">queD_2</name>
    <name evidence="11" type="ORF">Pan14r_21870</name>
</gene>
<sequence length="174" mass="19997">MTHPTEQPVFRVDVSKEQFVFSAAHFITFAGDICERIHGHNYGVRVSVEGPLDENRYVVDFIALRDAVLAETGRLDHHVLLPDRHAQIRVSKDEKETTATFQDRRWVFPNEDCIHLPVTNTTAEELAEYIGQRVIERTFDQFGDHLSWIEVAVDENQGQWGVCRLPWKRPSASA</sequence>
<evidence type="ECO:0000313" key="11">
    <source>
        <dbReference type="EMBL" id="TWT69890.1"/>
    </source>
</evidence>
<evidence type="ECO:0000313" key="12">
    <source>
        <dbReference type="Proteomes" id="UP000317238"/>
    </source>
</evidence>
<dbReference type="OrthoDB" id="9804698at2"/>
<evidence type="ECO:0000256" key="9">
    <source>
        <dbReference type="ARBA" id="ARBA00031449"/>
    </source>
</evidence>
<dbReference type="EMBL" id="SJPL01000001">
    <property type="protein sequence ID" value="TWT69890.1"/>
    <property type="molecule type" value="Genomic_DNA"/>
</dbReference>
<keyword evidence="7" id="KW-0862">Zinc</keyword>
<name>A0A5C5Y3R9_9PLAN</name>
<comment type="pathway">
    <text evidence="2">Purine metabolism; 7-cyano-7-deazaguanine biosynthesis.</text>
</comment>
<dbReference type="PANTHER" id="PTHR12589:SF7">
    <property type="entry name" value="6-PYRUVOYL TETRAHYDROBIOPTERIN SYNTHASE"/>
    <property type="match status" value="1"/>
</dbReference>
<evidence type="ECO:0000256" key="7">
    <source>
        <dbReference type="ARBA" id="ARBA00022833"/>
    </source>
</evidence>
<dbReference type="AlphaFoldDB" id="A0A5C5Y3R9"/>
<evidence type="ECO:0000256" key="6">
    <source>
        <dbReference type="ARBA" id="ARBA00022723"/>
    </source>
</evidence>
<evidence type="ECO:0000256" key="2">
    <source>
        <dbReference type="ARBA" id="ARBA00005061"/>
    </source>
</evidence>
<evidence type="ECO:0000256" key="4">
    <source>
        <dbReference type="ARBA" id="ARBA00012982"/>
    </source>
</evidence>
<protein>
    <recommendedName>
        <fullName evidence="5">6-carboxy-5,6,7,8-tetrahydropterin synthase</fullName>
        <ecNumber evidence="4">4.1.2.50</ecNumber>
    </recommendedName>
    <alternativeName>
        <fullName evidence="9">Queuosine biosynthesis protein QueD</fullName>
    </alternativeName>
</protein>
<comment type="caution">
    <text evidence="11">The sequence shown here is derived from an EMBL/GenBank/DDBJ whole genome shotgun (WGS) entry which is preliminary data.</text>
</comment>
<comment type="similarity">
    <text evidence="3">Belongs to the PTPS family. QueD subfamily.</text>
</comment>
<dbReference type="InterPro" id="IPR007115">
    <property type="entry name" value="6-PTP_synth/QueD"/>
</dbReference>
<accession>A0A5C5Y3R9</accession>
<dbReference type="RefSeq" id="WP_146439088.1">
    <property type="nucleotide sequence ID" value="NZ_SJPL01000001.1"/>
</dbReference>
<dbReference type="SUPFAM" id="SSF55620">
    <property type="entry name" value="Tetrahydrobiopterin biosynthesis enzymes-like"/>
    <property type="match status" value="1"/>
</dbReference>
<evidence type="ECO:0000256" key="10">
    <source>
        <dbReference type="ARBA" id="ARBA00048807"/>
    </source>
</evidence>
<dbReference type="GO" id="GO:0070497">
    <property type="term" value="F:6-carboxytetrahydropterin synthase activity"/>
    <property type="evidence" value="ECO:0007669"/>
    <property type="project" value="UniProtKB-EC"/>
</dbReference>
<keyword evidence="6" id="KW-0479">Metal-binding</keyword>
<comment type="catalytic activity">
    <reaction evidence="10">
        <text>7,8-dihydroneopterin 3'-triphosphate + H2O = 6-carboxy-5,6,7,8-tetrahydropterin + triphosphate + acetaldehyde + 2 H(+)</text>
        <dbReference type="Rhea" id="RHEA:27966"/>
        <dbReference type="ChEBI" id="CHEBI:15343"/>
        <dbReference type="ChEBI" id="CHEBI:15377"/>
        <dbReference type="ChEBI" id="CHEBI:15378"/>
        <dbReference type="ChEBI" id="CHEBI:18036"/>
        <dbReference type="ChEBI" id="CHEBI:58462"/>
        <dbReference type="ChEBI" id="CHEBI:61032"/>
        <dbReference type="EC" id="4.1.2.50"/>
    </reaction>
</comment>
<reference evidence="11 12" key="1">
    <citation type="submission" date="2019-02" db="EMBL/GenBank/DDBJ databases">
        <title>Deep-cultivation of Planctomycetes and their phenomic and genomic characterization uncovers novel biology.</title>
        <authorList>
            <person name="Wiegand S."/>
            <person name="Jogler M."/>
            <person name="Boedeker C."/>
            <person name="Pinto D."/>
            <person name="Vollmers J."/>
            <person name="Rivas-Marin E."/>
            <person name="Kohn T."/>
            <person name="Peeters S.H."/>
            <person name="Heuer A."/>
            <person name="Rast P."/>
            <person name="Oberbeckmann S."/>
            <person name="Bunk B."/>
            <person name="Jeske O."/>
            <person name="Meyerdierks A."/>
            <person name="Storesund J.E."/>
            <person name="Kallscheuer N."/>
            <person name="Luecker S."/>
            <person name="Lage O.M."/>
            <person name="Pohl T."/>
            <person name="Merkel B.J."/>
            <person name="Hornburger P."/>
            <person name="Mueller R.-W."/>
            <person name="Bruemmer F."/>
            <person name="Labrenz M."/>
            <person name="Spormann A.M."/>
            <person name="Op Den Camp H."/>
            <person name="Overmann J."/>
            <person name="Amann R."/>
            <person name="Jetten M.S.M."/>
            <person name="Mascher T."/>
            <person name="Medema M.H."/>
            <person name="Devos D.P."/>
            <person name="Kaster A.-K."/>
            <person name="Ovreas L."/>
            <person name="Rohde M."/>
            <person name="Galperin M.Y."/>
            <person name="Jogler C."/>
        </authorList>
    </citation>
    <scope>NUCLEOTIDE SEQUENCE [LARGE SCALE GENOMIC DNA]</scope>
    <source>
        <strain evidence="11 12">Pan14r</strain>
    </source>
</reference>
<dbReference type="InterPro" id="IPR038418">
    <property type="entry name" value="6-PTP_synth/QueD_sf"/>
</dbReference>
<dbReference type="GO" id="GO:0046872">
    <property type="term" value="F:metal ion binding"/>
    <property type="evidence" value="ECO:0007669"/>
    <property type="project" value="UniProtKB-KW"/>
</dbReference>
<evidence type="ECO:0000256" key="8">
    <source>
        <dbReference type="ARBA" id="ARBA00023239"/>
    </source>
</evidence>
<dbReference type="EC" id="4.1.2.50" evidence="4"/>
<evidence type="ECO:0000256" key="1">
    <source>
        <dbReference type="ARBA" id="ARBA00001947"/>
    </source>
</evidence>
<dbReference type="Proteomes" id="UP000317238">
    <property type="component" value="Unassembled WGS sequence"/>
</dbReference>
<proteinExistence type="inferred from homology"/>
<comment type="cofactor">
    <cofactor evidence="1">
        <name>Zn(2+)</name>
        <dbReference type="ChEBI" id="CHEBI:29105"/>
    </cofactor>
</comment>
<evidence type="ECO:0000256" key="3">
    <source>
        <dbReference type="ARBA" id="ARBA00008900"/>
    </source>
</evidence>
<organism evidence="11 12">
    <name type="scientific">Crateriforma conspicua</name>
    <dbReference type="NCBI Taxonomy" id="2527996"/>
    <lineage>
        <taxon>Bacteria</taxon>
        <taxon>Pseudomonadati</taxon>
        <taxon>Planctomycetota</taxon>
        <taxon>Planctomycetia</taxon>
        <taxon>Planctomycetales</taxon>
        <taxon>Planctomycetaceae</taxon>
        <taxon>Crateriforma</taxon>
    </lineage>
</organism>
<dbReference type="UniPathway" id="UPA00391"/>
<keyword evidence="8 11" id="KW-0456">Lyase</keyword>